<dbReference type="Pfam" id="PF06985">
    <property type="entry name" value="HET"/>
    <property type="match status" value="1"/>
</dbReference>
<accession>U4LA92</accession>
<feature type="domain" description="Heterokaryon incompatibility" evidence="1">
    <location>
        <begin position="92"/>
        <end position="232"/>
    </location>
</feature>
<dbReference type="InterPro" id="IPR010730">
    <property type="entry name" value="HET"/>
</dbReference>
<dbReference type="EMBL" id="HF936108">
    <property type="protein sequence ID" value="CCX15001.1"/>
    <property type="molecule type" value="Genomic_DNA"/>
</dbReference>
<organism evidence="2 3">
    <name type="scientific">Pyronema omphalodes (strain CBS 100304)</name>
    <name type="common">Pyronema confluens</name>
    <dbReference type="NCBI Taxonomy" id="1076935"/>
    <lineage>
        <taxon>Eukaryota</taxon>
        <taxon>Fungi</taxon>
        <taxon>Dikarya</taxon>
        <taxon>Ascomycota</taxon>
        <taxon>Pezizomycotina</taxon>
        <taxon>Pezizomycetes</taxon>
        <taxon>Pezizales</taxon>
        <taxon>Pyronemataceae</taxon>
        <taxon>Pyronema</taxon>
    </lineage>
</organism>
<dbReference type="AlphaFoldDB" id="U4LA92"/>
<dbReference type="OMA" id="WISWCHA"/>
<evidence type="ECO:0000313" key="3">
    <source>
        <dbReference type="Proteomes" id="UP000018144"/>
    </source>
</evidence>
<dbReference type="PANTHER" id="PTHR24148:SF64">
    <property type="entry name" value="HETEROKARYON INCOMPATIBILITY DOMAIN-CONTAINING PROTEIN"/>
    <property type="match status" value="1"/>
</dbReference>
<evidence type="ECO:0000259" key="1">
    <source>
        <dbReference type="Pfam" id="PF06985"/>
    </source>
</evidence>
<reference evidence="2 3" key="1">
    <citation type="journal article" date="2013" name="PLoS Genet.">
        <title>The genome and development-dependent transcriptomes of Pyronema confluens: a window into fungal evolution.</title>
        <authorList>
            <person name="Traeger S."/>
            <person name="Altegoer F."/>
            <person name="Freitag M."/>
            <person name="Gabaldon T."/>
            <person name="Kempken F."/>
            <person name="Kumar A."/>
            <person name="Marcet-Houben M."/>
            <person name="Poggeler S."/>
            <person name="Stajich J.E."/>
            <person name="Nowrousian M."/>
        </authorList>
    </citation>
    <scope>NUCLEOTIDE SEQUENCE [LARGE SCALE GENOMIC DNA]</scope>
    <source>
        <strain evidence="3">CBS 100304</strain>
        <tissue evidence="2">Vegetative mycelium</tissue>
    </source>
</reference>
<dbReference type="OrthoDB" id="2157530at2759"/>
<protein>
    <recommendedName>
        <fullName evidence="1">Heterokaryon incompatibility domain-containing protein</fullName>
    </recommendedName>
</protein>
<dbReference type="Proteomes" id="UP000018144">
    <property type="component" value="Unassembled WGS sequence"/>
</dbReference>
<gene>
    <name evidence="2" type="ORF">PCON_01227</name>
</gene>
<proteinExistence type="predicted"/>
<keyword evidence="3" id="KW-1185">Reference proteome</keyword>
<sequence length="602" mass="67416">MSIWGCKDEVHHCGQMEFNKAYAKRCLVYSDFSAAYQQRYVQPEPSFWWQEVPPAAVPSISTSPATNLNSYARPGNCILGHNILLGSSVSFYIAISYAWDPMPEWKRWQDRVTTEQALKLASRLSSHTSAPLWIDAICIPQNNELVKMQELAKMADIYRGASMILCLIPEITDDICQLIRKSMELMKDPSYIALQQTGDIFGGYMFATHGEDERLVQLFASRWWERAWTFQEAVLNPLTILVGDGEESIPIQDVLHLVEPIRRWTACNASDLTMGRSAGFWDSVAAMGDASQRRLPLGDAMSCVWRRQSKEKHDMVYSLLGVCRLSEMVRPDYEMPLMEVLVQLFESAVVSGDYSWISWCHAMQPGKGIVPRPEDIFAAPFVSITRWESIEVPTAAPILAGSQEGGVILPFRSTGVVRWESESQSVADMVQTLRSRKYSDGEIWDLLFGIRVGLCVDINRAVGITETSDISTPMLNSVLMMISGYLSITKDILDLRGDKPFTPNLGFTNYASMAAQTWRDSKLIALESQGGIVVVPEISEGSKRIYMLPIKPVKEEIRSSSRGSIRFAFVARDCDRFSTSATGLMVQTGGAGSGKWQLRRIS</sequence>
<dbReference type="PANTHER" id="PTHR24148">
    <property type="entry name" value="ANKYRIN REPEAT DOMAIN-CONTAINING PROTEIN 39 HOMOLOG-RELATED"/>
    <property type="match status" value="1"/>
</dbReference>
<name>U4LA92_PYROM</name>
<dbReference type="InterPro" id="IPR052895">
    <property type="entry name" value="HetReg/Transcr_Mod"/>
</dbReference>
<dbReference type="eggNOG" id="ENOG502SJ8J">
    <property type="taxonomic scope" value="Eukaryota"/>
</dbReference>
<evidence type="ECO:0000313" key="2">
    <source>
        <dbReference type="EMBL" id="CCX15001.1"/>
    </source>
</evidence>
<dbReference type="STRING" id="1076935.U4LA92"/>